<keyword evidence="4" id="KW-0119">Carbohydrate metabolism</keyword>
<reference evidence="5" key="1">
    <citation type="submission" date="2018-05" db="EMBL/GenBank/DDBJ databases">
        <authorList>
            <person name="Lanie J.A."/>
            <person name="Ng W.-L."/>
            <person name="Kazmierczak K.M."/>
            <person name="Andrzejewski T.M."/>
            <person name="Davidsen T.M."/>
            <person name="Wayne K.J."/>
            <person name="Tettelin H."/>
            <person name="Glass J.I."/>
            <person name="Rusch D."/>
            <person name="Podicherti R."/>
            <person name="Tsui H.-C.T."/>
            <person name="Winkler M.E."/>
        </authorList>
    </citation>
    <scope>NUCLEOTIDE SEQUENCE</scope>
</reference>
<dbReference type="GO" id="GO:0004034">
    <property type="term" value="F:aldose 1-epimerase activity"/>
    <property type="evidence" value="ECO:0007669"/>
    <property type="project" value="TreeGrafter"/>
</dbReference>
<proteinExistence type="inferred from homology"/>
<sequence>MKISKKEIGNANGVKIYSITFTNNNNYSIIFYNFGGYIHQVLIPYSSDQSKTEDVLLGYNDLKGCKISSGYFNAIIGRVGNRIGNAKFFLNDIEFNLYKNTPPHHLHGGKEGFNKKIWNIEKIEENENFLQCTMSYLSPHLQENYPGNLECKVAYSLNNKNEFTIYFEAISDQDTIVNITNHNYWNFHGHKNNYQNIVNHNVYIEADHICEIDESYIPTGKVVSVKDTKFDLNKTFHISQNFLDEGGIDHNYVLKNANLVKADGKIFSTLTGMGVEYFTDQPGMQFYTGNMMDEHYEGKYYKTYGKNHGMCFEPQIFPDAINHLNFPSPMLNAGDTYKSTIKMKFRNNFI</sequence>
<dbReference type="InterPro" id="IPR011013">
    <property type="entry name" value="Gal_mutarotase_sf_dom"/>
</dbReference>
<dbReference type="Pfam" id="PF01263">
    <property type="entry name" value="Aldose_epim"/>
    <property type="match status" value="1"/>
</dbReference>
<dbReference type="InterPro" id="IPR008183">
    <property type="entry name" value="Aldose_1/G6P_1-epimerase"/>
</dbReference>
<evidence type="ECO:0000256" key="2">
    <source>
        <dbReference type="ARBA" id="ARBA00006206"/>
    </source>
</evidence>
<evidence type="ECO:0008006" key="6">
    <source>
        <dbReference type="Google" id="ProtNLM"/>
    </source>
</evidence>
<name>A0A381VV76_9ZZZZ</name>
<dbReference type="GO" id="GO:0030246">
    <property type="term" value="F:carbohydrate binding"/>
    <property type="evidence" value="ECO:0007669"/>
    <property type="project" value="InterPro"/>
</dbReference>
<dbReference type="CDD" id="cd09019">
    <property type="entry name" value="galactose_mutarotase_like"/>
    <property type="match status" value="1"/>
</dbReference>
<protein>
    <recommendedName>
        <fullName evidence="6">Aldose 1-epimerase</fullName>
    </recommendedName>
</protein>
<evidence type="ECO:0000313" key="5">
    <source>
        <dbReference type="EMBL" id="SVA43473.1"/>
    </source>
</evidence>
<dbReference type="Gene3D" id="2.70.98.10">
    <property type="match status" value="1"/>
</dbReference>
<dbReference type="InterPro" id="IPR047215">
    <property type="entry name" value="Galactose_mutarotase-like"/>
</dbReference>
<dbReference type="SUPFAM" id="SSF74650">
    <property type="entry name" value="Galactose mutarotase-like"/>
    <property type="match status" value="1"/>
</dbReference>
<keyword evidence="3" id="KW-0413">Isomerase</keyword>
<evidence type="ECO:0000256" key="4">
    <source>
        <dbReference type="ARBA" id="ARBA00023277"/>
    </source>
</evidence>
<dbReference type="InterPro" id="IPR014718">
    <property type="entry name" value="GH-type_carb-bd"/>
</dbReference>
<accession>A0A381VV76</accession>
<comment type="similarity">
    <text evidence="2">Belongs to the aldose epimerase family.</text>
</comment>
<dbReference type="PANTHER" id="PTHR10091">
    <property type="entry name" value="ALDOSE-1-EPIMERASE"/>
    <property type="match status" value="1"/>
</dbReference>
<dbReference type="EMBL" id="UINC01009706">
    <property type="protein sequence ID" value="SVA43473.1"/>
    <property type="molecule type" value="Genomic_DNA"/>
</dbReference>
<dbReference type="InterPro" id="IPR015443">
    <property type="entry name" value="Aldose_1-epimerase"/>
</dbReference>
<dbReference type="GO" id="GO:0006006">
    <property type="term" value="P:glucose metabolic process"/>
    <property type="evidence" value="ECO:0007669"/>
    <property type="project" value="TreeGrafter"/>
</dbReference>
<evidence type="ECO:0000256" key="1">
    <source>
        <dbReference type="ARBA" id="ARBA00005028"/>
    </source>
</evidence>
<gene>
    <name evidence="5" type="ORF">METZ01_LOCUS96327</name>
</gene>
<dbReference type="GO" id="GO:0033499">
    <property type="term" value="P:galactose catabolic process via UDP-galactose, Leloir pathway"/>
    <property type="evidence" value="ECO:0007669"/>
    <property type="project" value="TreeGrafter"/>
</dbReference>
<organism evidence="5">
    <name type="scientific">marine metagenome</name>
    <dbReference type="NCBI Taxonomy" id="408172"/>
    <lineage>
        <taxon>unclassified sequences</taxon>
        <taxon>metagenomes</taxon>
        <taxon>ecological metagenomes</taxon>
    </lineage>
</organism>
<evidence type="ECO:0000256" key="3">
    <source>
        <dbReference type="ARBA" id="ARBA00023235"/>
    </source>
</evidence>
<comment type="pathway">
    <text evidence="1">Carbohydrate metabolism; hexose metabolism.</text>
</comment>
<dbReference type="AlphaFoldDB" id="A0A381VV76"/>
<dbReference type="UniPathway" id="UPA00242"/>
<dbReference type="PIRSF" id="PIRSF005096">
    <property type="entry name" value="GALM"/>
    <property type="match status" value="1"/>
</dbReference>
<dbReference type="PANTHER" id="PTHR10091:SF0">
    <property type="entry name" value="GALACTOSE MUTAROTASE"/>
    <property type="match status" value="1"/>
</dbReference>